<comment type="caution">
    <text evidence="1">The sequence shown here is derived from an EMBL/GenBank/DDBJ whole genome shotgun (WGS) entry which is preliminary data.</text>
</comment>
<gene>
    <name evidence="1" type="ORF">ENM60_05085</name>
</gene>
<proteinExistence type="predicted"/>
<name>A0A7J3XZX1_9CREN</name>
<sequence>MHRTALAGLAVVLALLVAFSAYYYVSPNNPRVRTTTTTSTAGTCSPANTTMLITSTTTSTTPQFPTTTPTPTTTTIQLGEGGFVARACPVGSVPVEMKVSAGLITDEQLLNKTVSALENLVNQSIWGLGENTLRLINVLKHRGGDVALLKITVEIRNNGDSPIQVYGGACEGPSVLDFVLENLTGRREIGFSNTWLTPINGTVYTGDGIVCVLALYMRCLFPGQSMENTRYFVIEKPSPDGVFKARVDVFVNGLSEGPCLHPQPQEPCNCTATFFVTY</sequence>
<accession>A0A7J3XZX1</accession>
<protein>
    <submittedName>
        <fullName evidence="1">Uncharacterized protein</fullName>
    </submittedName>
</protein>
<dbReference type="AlphaFoldDB" id="A0A7J3XZX1"/>
<evidence type="ECO:0000313" key="1">
    <source>
        <dbReference type="EMBL" id="HHP68141.1"/>
    </source>
</evidence>
<organism evidence="1">
    <name type="scientific">Thermogladius calderae</name>
    <dbReference type="NCBI Taxonomy" id="1200300"/>
    <lineage>
        <taxon>Archaea</taxon>
        <taxon>Thermoproteota</taxon>
        <taxon>Thermoprotei</taxon>
        <taxon>Desulfurococcales</taxon>
        <taxon>Desulfurococcaceae</taxon>
        <taxon>Thermogladius</taxon>
    </lineage>
</organism>
<reference evidence="1" key="1">
    <citation type="journal article" date="2020" name="mSystems">
        <title>Genome- and Community-Level Interaction Insights into Carbon Utilization and Element Cycling Functions of Hydrothermarchaeota in Hydrothermal Sediment.</title>
        <authorList>
            <person name="Zhou Z."/>
            <person name="Liu Y."/>
            <person name="Xu W."/>
            <person name="Pan J."/>
            <person name="Luo Z.H."/>
            <person name="Li M."/>
        </authorList>
    </citation>
    <scope>NUCLEOTIDE SEQUENCE [LARGE SCALE GENOMIC DNA]</scope>
    <source>
        <strain evidence="1">SpSt-110</strain>
    </source>
</reference>
<dbReference type="EMBL" id="DRYK01000062">
    <property type="protein sequence ID" value="HHP68141.1"/>
    <property type="molecule type" value="Genomic_DNA"/>
</dbReference>